<keyword evidence="2" id="KW-1133">Transmembrane helix</keyword>
<accession>A0A9W6BJI8</accession>
<dbReference type="Pfam" id="PF07859">
    <property type="entry name" value="Abhydrolase_3"/>
    <property type="match status" value="1"/>
</dbReference>
<name>A0A9W6BJI8_9CHLO</name>
<dbReference type="InterPro" id="IPR029058">
    <property type="entry name" value="AB_hydrolase_fold"/>
</dbReference>
<dbReference type="Gene3D" id="3.40.50.1820">
    <property type="entry name" value="alpha/beta hydrolase"/>
    <property type="match status" value="1"/>
</dbReference>
<evidence type="ECO:0000313" key="5">
    <source>
        <dbReference type="Proteomes" id="UP001165080"/>
    </source>
</evidence>
<feature type="domain" description="Alpha/beta hydrolase fold-3" evidence="3">
    <location>
        <begin position="123"/>
        <end position="254"/>
    </location>
</feature>
<dbReference type="SUPFAM" id="SSF53474">
    <property type="entry name" value="alpha/beta-Hydrolases"/>
    <property type="match status" value="1"/>
</dbReference>
<feature type="transmembrane region" description="Helical" evidence="2">
    <location>
        <begin position="311"/>
        <end position="332"/>
    </location>
</feature>
<dbReference type="AlphaFoldDB" id="A0A9W6BJI8"/>
<feature type="transmembrane region" description="Helical" evidence="2">
    <location>
        <begin position="396"/>
        <end position="417"/>
    </location>
</feature>
<organism evidence="4 5">
    <name type="scientific">Pleodorina starrii</name>
    <dbReference type="NCBI Taxonomy" id="330485"/>
    <lineage>
        <taxon>Eukaryota</taxon>
        <taxon>Viridiplantae</taxon>
        <taxon>Chlorophyta</taxon>
        <taxon>core chlorophytes</taxon>
        <taxon>Chlorophyceae</taxon>
        <taxon>CS clade</taxon>
        <taxon>Chlamydomonadales</taxon>
        <taxon>Volvocaceae</taxon>
        <taxon>Pleodorina</taxon>
    </lineage>
</organism>
<dbReference type="EMBL" id="BRXU01000007">
    <property type="protein sequence ID" value="GLC52970.1"/>
    <property type="molecule type" value="Genomic_DNA"/>
</dbReference>
<evidence type="ECO:0000313" key="4">
    <source>
        <dbReference type="EMBL" id="GLC52970.1"/>
    </source>
</evidence>
<comment type="caution">
    <text evidence="4">The sequence shown here is derived from an EMBL/GenBank/DDBJ whole genome shotgun (WGS) entry which is preliminary data.</text>
</comment>
<protein>
    <recommendedName>
        <fullName evidence="3">Alpha/beta hydrolase fold-3 domain-containing protein</fullName>
    </recommendedName>
</protein>
<evidence type="ECO:0000256" key="2">
    <source>
        <dbReference type="SAM" id="Phobius"/>
    </source>
</evidence>
<keyword evidence="5" id="KW-1185">Reference proteome</keyword>
<dbReference type="InterPro" id="IPR013094">
    <property type="entry name" value="AB_hydrolase_3"/>
</dbReference>
<feature type="region of interest" description="Disordered" evidence="1">
    <location>
        <begin position="345"/>
        <end position="369"/>
    </location>
</feature>
<reference evidence="4 5" key="1">
    <citation type="journal article" date="2023" name="Commun. Biol.">
        <title>Reorganization of the ancestral sex-determining regions during the evolution of trioecy in Pleodorina starrii.</title>
        <authorList>
            <person name="Takahashi K."/>
            <person name="Suzuki S."/>
            <person name="Kawai-Toyooka H."/>
            <person name="Yamamoto K."/>
            <person name="Hamaji T."/>
            <person name="Ootsuki R."/>
            <person name="Yamaguchi H."/>
            <person name="Kawachi M."/>
            <person name="Higashiyama T."/>
            <person name="Nozaki H."/>
        </authorList>
    </citation>
    <scope>NUCLEOTIDE SEQUENCE [LARGE SCALE GENOMIC DNA]</scope>
    <source>
        <strain evidence="4 5">NIES-4479</strain>
    </source>
</reference>
<evidence type="ECO:0000256" key="1">
    <source>
        <dbReference type="SAM" id="MobiDB-lite"/>
    </source>
</evidence>
<sequence>MLLTSRRLQAGTSRVGFSKHSTFVYKPISAGSIASVAPTRGRVGQHTAIKAQLETPHQERLHGLRGPQNLELSTIFAKGPNGKMMKANVILPPSQLKDGKLPTTGESVRAEARGVVLFMHGFAQGPTAYARMLTQVAAEADAVVVAPCPPFAKTPGAQQKSMVDAALFWRDLIAKNKLPCLELTGETNDNVGLMGHSVGGGLAAFVADAAAQRGQAFTCAHVMAPQTSKIVEDYNYNSKKNDSKLLQNVATEWSVQYGCIDLLSNVFSVQKFRSWLSSRQVLRSSVKYELGTHVGFEDQLVVGRESFTANFLPWVLAIMWGTVSLWLPWLGLQLLSRAGGNTLQGAPGPSSGAGAGAGNGNGNGNGAVQLKEGMVPDSPGFGPLDDVSLLDERTMAAGYILLAATVTYIETLIPGFAWTWDWGSEALRTDGLSVLKAVFLVLAVGSWPAIVVYPYQAVKQRPEARVQAATYFKNVLVVGAKPQVKVGAEVR</sequence>
<dbReference type="Proteomes" id="UP001165080">
    <property type="component" value="Unassembled WGS sequence"/>
</dbReference>
<keyword evidence="2" id="KW-0472">Membrane</keyword>
<feature type="compositionally biased region" description="Gly residues" evidence="1">
    <location>
        <begin position="351"/>
        <end position="365"/>
    </location>
</feature>
<feature type="transmembrane region" description="Helical" evidence="2">
    <location>
        <begin position="437"/>
        <end position="455"/>
    </location>
</feature>
<dbReference type="GO" id="GO:0016787">
    <property type="term" value="F:hydrolase activity"/>
    <property type="evidence" value="ECO:0007669"/>
    <property type="project" value="InterPro"/>
</dbReference>
<proteinExistence type="predicted"/>
<gene>
    <name evidence="4" type="primary">PLEST002407</name>
    <name evidence="4" type="ORF">PLESTB_000694000</name>
</gene>
<evidence type="ECO:0000259" key="3">
    <source>
        <dbReference type="Pfam" id="PF07859"/>
    </source>
</evidence>
<keyword evidence="2" id="KW-0812">Transmembrane</keyword>